<feature type="region of interest" description="Disordered" evidence="1">
    <location>
        <begin position="30"/>
        <end position="64"/>
    </location>
</feature>
<dbReference type="Proteomes" id="UP001418222">
    <property type="component" value="Unassembled WGS sequence"/>
</dbReference>
<gene>
    <name evidence="2" type="ORF">KSP39_PZI008036</name>
</gene>
<evidence type="ECO:0000313" key="3">
    <source>
        <dbReference type="Proteomes" id="UP001418222"/>
    </source>
</evidence>
<sequence length="194" mass="20997">MLWEVGCLNESGKVVTAPRLVPWLFEPVPKPPGVPESPPPDVLRSPTATGEIFGGSSGESSRSASSALTRRVGYIGIATSDKRVIEKKRTLTMLSSSRHGDGDVSSCRSLVATKIERGEKRKKREKNSTMKFLCPATCRKQESSLLTFFSVPPALDRGFVPCNNFAIGACIQIDRSELISNKLLEKNASSCPAT</sequence>
<dbReference type="EMBL" id="JBBWWQ010000006">
    <property type="protein sequence ID" value="KAK8944741.1"/>
    <property type="molecule type" value="Genomic_DNA"/>
</dbReference>
<evidence type="ECO:0000313" key="2">
    <source>
        <dbReference type="EMBL" id="KAK8944741.1"/>
    </source>
</evidence>
<name>A0AAP0BP26_9ASPA</name>
<evidence type="ECO:0000256" key="1">
    <source>
        <dbReference type="SAM" id="MobiDB-lite"/>
    </source>
</evidence>
<dbReference type="AlphaFoldDB" id="A0AAP0BP26"/>
<reference evidence="2 3" key="1">
    <citation type="journal article" date="2022" name="Nat. Plants">
        <title>Genomes of leafy and leafless Platanthera orchids illuminate the evolution of mycoheterotrophy.</title>
        <authorList>
            <person name="Li M.H."/>
            <person name="Liu K.W."/>
            <person name="Li Z."/>
            <person name="Lu H.C."/>
            <person name="Ye Q.L."/>
            <person name="Zhang D."/>
            <person name="Wang J.Y."/>
            <person name="Li Y.F."/>
            <person name="Zhong Z.M."/>
            <person name="Liu X."/>
            <person name="Yu X."/>
            <person name="Liu D.K."/>
            <person name="Tu X.D."/>
            <person name="Liu B."/>
            <person name="Hao Y."/>
            <person name="Liao X.Y."/>
            <person name="Jiang Y.T."/>
            <person name="Sun W.H."/>
            <person name="Chen J."/>
            <person name="Chen Y.Q."/>
            <person name="Ai Y."/>
            <person name="Zhai J.W."/>
            <person name="Wu S.S."/>
            <person name="Zhou Z."/>
            <person name="Hsiao Y.Y."/>
            <person name="Wu W.L."/>
            <person name="Chen Y.Y."/>
            <person name="Lin Y.F."/>
            <person name="Hsu J.L."/>
            <person name="Li C.Y."/>
            <person name="Wang Z.W."/>
            <person name="Zhao X."/>
            <person name="Zhong W.Y."/>
            <person name="Ma X.K."/>
            <person name="Ma L."/>
            <person name="Huang J."/>
            <person name="Chen G.Z."/>
            <person name="Huang M.Z."/>
            <person name="Huang L."/>
            <person name="Peng D.H."/>
            <person name="Luo Y.B."/>
            <person name="Zou S.Q."/>
            <person name="Chen S.P."/>
            <person name="Lan S."/>
            <person name="Tsai W.C."/>
            <person name="Van de Peer Y."/>
            <person name="Liu Z.J."/>
        </authorList>
    </citation>
    <scope>NUCLEOTIDE SEQUENCE [LARGE SCALE GENOMIC DNA]</scope>
    <source>
        <strain evidence="2">Lor287</strain>
    </source>
</reference>
<proteinExistence type="predicted"/>
<keyword evidence="3" id="KW-1185">Reference proteome</keyword>
<feature type="compositionally biased region" description="Pro residues" evidence="1">
    <location>
        <begin position="30"/>
        <end position="41"/>
    </location>
</feature>
<organism evidence="2 3">
    <name type="scientific">Platanthera zijinensis</name>
    <dbReference type="NCBI Taxonomy" id="2320716"/>
    <lineage>
        <taxon>Eukaryota</taxon>
        <taxon>Viridiplantae</taxon>
        <taxon>Streptophyta</taxon>
        <taxon>Embryophyta</taxon>
        <taxon>Tracheophyta</taxon>
        <taxon>Spermatophyta</taxon>
        <taxon>Magnoliopsida</taxon>
        <taxon>Liliopsida</taxon>
        <taxon>Asparagales</taxon>
        <taxon>Orchidaceae</taxon>
        <taxon>Orchidoideae</taxon>
        <taxon>Orchideae</taxon>
        <taxon>Orchidinae</taxon>
        <taxon>Platanthera</taxon>
    </lineage>
</organism>
<protein>
    <submittedName>
        <fullName evidence="2">Uncharacterized protein</fullName>
    </submittedName>
</protein>
<accession>A0AAP0BP26</accession>
<comment type="caution">
    <text evidence="2">The sequence shown here is derived from an EMBL/GenBank/DDBJ whole genome shotgun (WGS) entry which is preliminary data.</text>
</comment>